<dbReference type="InterPro" id="IPR050863">
    <property type="entry name" value="CenT-Element_Derived"/>
</dbReference>
<dbReference type="Pfam" id="PF03184">
    <property type="entry name" value="DDE_1"/>
    <property type="match status" value="1"/>
</dbReference>
<dbReference type="InterPro" id="IPR009057">
    <property type="entry name" value="Homeodomain-like_sf"/>
</dbReference>
<dbReference type="InterPro" id="IPR004875">
    <property type="entry name" value="DDE_SF_endonuclease_dom"/>
</dbReference>
<dbReference type="OrthoDB" id="6766063at2759"/>
<reference evidence="6" key="1">
    <citation type="submission" date="2025-08" db="UniProtKB">
        <authorList>
            <consortium name="RefSeq"/>
        </authorList>
    </citation>
    <scope>IDENTIFICATION</scope>
    <source>
        <tissue evidence="6">Gonads</tissue>
    </source>
</reference>
<gene>
    <name evidence="6" type="primary">LOC115880564</name>
</gene>
<evidence type="ECO:0000313" key="6">
    <source>
        <dbReference type="RefSeq" id="XP_030753656.1"/>
    </source>
</evidence>
<accession>A0A6J2XRH4</accession>
<feature type="compositionally biased region" description="Polar residues" evidence="2">
    <location>
        <begin position="423"/>
        <end position="435"/>
    </location>
</feature>
<evidence type="ECO:0000313" key="5">
    <source>
        <dbReference type="Proteomes" id="UP000504635"/>
    </source>
</evidence>
<dbReference type="AlphaFoldDB" id="A0A6J2XRH4"/>
<dbReference type="GO" id="GO:0003677">
    <property type="term" value="F:DNA binding"/>
    <property type="evidence" value="ECO:0007669"/>
    <property type="project" value="InterPro"/>
</dbReference>
<evidence type="ECO:0000256" key="1">
    <source>
        <dbReference type="ARBA" id="ARBA00004123"/>
    </source>
</evidence>
<name>A0A6J2XRH4_SITOR</name>
<dbReference type="PANTHER" id="PTHR19303">
    <property type="entry name" value="TRANSPOSON"/>
    <property type="match status" value="1"/>
</dbReference>
<feature type="domain" description="DDE-1" evidence="3">
    <location>
        <begin position="219"/>
        <end position="355"/>
    </location>
</feature>
<dbReference type="SUPFAM" id="SSF46689">
    <property type="entry name" value="Homeodomain-like"/>
    <property type="match status" value="1"/>
</dbReference>
<protein>
    <submittedName>
        <fullName evidence="6">Uncharacterized protein LOC115880564</fullName>
    </submittedName>
</protein>
<organism evidence="5 6">
    <name type="scientific">Sitophilus oryzae</name>
    <name type="common">Rice weevil</name>
    <name type="synonym">Curculio oryzae</name>
    <dbReference type="NCBI Taxonomy" id="7048"/>
    <lineage>
        <taxon>Eukaryota</taxon>
        <taxon>Metazoa</taxon>
        <taxon>Ecdysozoa</taxon>
        <taxon>Arthropoda</taxon>
        <taxon>Hexapoda</taxon>
        <taxon>Insecta</taxon>
        <taxon>Pterygota</taxon>
        <taxon>Neoptera</taxon>
        <taxon>Endopterygota</taxon>
        <taxon>Coleoptera</taxon>
        <taxon>Polyphaga</taxon>
        <taxon>Cucujiformia</taxon>
        <taxon>Curculionidae</taxon>
        <taxon>Dryophthorinae</taxon>
        <taxon>Sitophilus</taxon>
    </lineage>
</organism>
<feature type="region of interest" description="Disordered" evidence="2">
    <location>
        <begin position="406"/>
        <end position="435"/>
    </location>
</feature>
<comment type="subcellular location">
    <subcellularLocation>
        <location evidence="1">Nucleus</location>
    </subcellularLocation>
</comment>
<dbReference type="GeneID" id="115880564"/>
<dbReference type="RefSeq" id="XP_030753656.1">
    <property type="nucleotide sequence ID" value="XM_030897796.1"/>
</dbReference>
<dbReference type="KEGG" id="soy:115880564"/>
<evidence type="ECO:0000259" key="3">
    <source>
        <dbReference type="Pfam" id="PF03184"/>
    </source>
</evidence>
<dbReference type="PANTHER" id="PTHR19303:SF74">
    <property type="entry name" value="POGO TRANSPOSABLE ELEMENT WITH KRAB DOMAIN"/>
    <property type="match status" value="1"/>
</dbReference>
<dbReference type="Pfam" id="PF05225">
    <property type="entry name" value="HTH_psq"/>
    <property type="match status" value="1"/>
</dbReference>
<evidence type="ECO:0000259" key="4">
    <source>
        <dbReference type="Pfam" id="PF05225"/>
    </source>
</evidence>
<sequence length="633" mass="70646">MVRNYVKKSKYQSWDEEDMTDAVTAVRTNRLSYESAAAVYNVPQTTLFRRAKKACDSQEASTKGLGRFRRCFTSEQEQELVSHCLFMESRYFGLRIKDLRFLAYEFASRNNITHCFNDDKGLAGKDWVLSFLQRHPELALRQPEKTSLARATGFNAVSVGKFFKILDDLFKKHNYTASQIYNVDETGISTVPNKPSKIIASKGKKQVGTLSSAERGTTTTSVICFNAAGRYIPPLLIFPRARENLDLLEGTPPDTHLVCHPSGWMNSDIFCPTWFEHFLKHVQPTATNRALLILDGHASHTKNIRLIETARKNHVDILCIPPHTSHRLQPLDVSFMFPLSTFYSQECELWLRNHPGRQISIRQIGLLFGKAYMRAATLKNAVSGFENTGIWPFNPSIFPEEAFVASETTNRPEPTNPPANTEKANTTVNNTNASYPNESIKEHIDINSSSDEDDVPLMALKNLIATNSVTSEKQNSSCSKNITAEPIAGCSKDMFAGPIADYSKDVPKPVADFSKNMLCTEFVSSEIGEETPENDVGFEVPESPVKEIITSHKESGSFCSPQEIIPVPQCSQNITEQKPRRTRGKTAVITSSPYYLELKEKNKVIPVKVVAPVKRNDGGACNIAKTTKNGLGT</sequence>
<feature type="compositionally biased region" description="Low complexity" evidence="2">
    <location>
        <begin position="407"/>
        <end position="422"/>
    </location>
</feature>
<dbReference type="GO" id="GO:0005634">
    <property type="term" value="C:nucleus"/>
    <property type="evidence" value="ECO:0007669"/>
    <property type="project" value="UniProtKB-SubCell"/>
</dbReference>
<evidence type="ECO:0000256" key="2">
    <source>
        <dbReference type="SAM" id="MobiDB-lite"/>
    </source>
</evidence>
<dbReference type="Gene3D" id="1.10.10.60">
    <property type="entry name" value="Homeodomain-like"/>
    <property type="match status" value="1"/>
</dbReference>
<dbReference type="Proteomes" id="UP000504635">
    <property type="component" value="Unplaced"/>
</dbReference>
<keyword evidence="5" id="KW-1185">Reference proteome</keyword>
<dbReference type="InterPro" id="IPR007889">
    <property type="entry name" value="HTH_Psq"/>
</dbReference>
<feature type="domain" description="HTH psq-type" evidence="4">
    <location>
        <begin position="15"/>
        <end position="52"/>
    </location>
</feature>
<proteinExistence type="predicted"/>
<dbReference type="InParanoid" id="A0A6J2XRH4"/>